<gene>
    <name evidence="4" type="primary">MTB</name>
</gene>
<reference evidence="4" key="1">
    <citation type="submission" date="2018-12" db="EMBL/GenBank/DDBJ databases">
        <authorList>
            <person name="Yan G."/>
        </authorList>
    </citation>
    <scope>NUCLEOTIDE SEQUENCE</scope>
    <source>
        <strain evidence="4">205039</strain>
    </source>
</reference>
<feature type="transmembrane region" description="Helical" evidence="2">
    <location>
        <begin position="1242"/>
        <end position="1262"/>
    </location>
</feature>
<accession>A0A513X5B3</accession>
<keyword evidence="2" id="KW-0472">Membrane</keyword>
<keyword evidence="3" id="KW-0732">Signal</keyword>
<feature type="transmembrane region" description="Helical" evidence="2">
    <location>
        <begin position="1326"/>
        <end position="1348"/>
    </location>
</feature>
<keyword evidence="2" id="KW-1133">Transmembrane helix</keyword>
<feature type="transmembrane region" description="Helical" evidence="2">
    <location>
        <begin position="1452"/>
        <end position="1474"/>
    </location>
</feature>
<feature type="transmembrane region" description="Helical" evidence="2">
    <location>
        <begin position="1480"/>
        <end position="1504"/>
    </location>
</feature>
<evidence type="ECO:0000256" key="3">
    <source>
        <dbReference type="SAM" id="SignalP"/>
    </source>
</evidence>
<evidence type="ECO:0000256" key="1">
    <source>
        <dbReference type="SAM" id="MobiDB-lite"/>
    </source>
</evidence>
<name>A0A513X5B3_9HYMN</name>
<organism evidence="4">
    <name type="scientific">Tetrahymena shanghaiensis</name>
    <dbReference type="NCBI Taxonomy" id="175566"/>
    <lineage>
        <taxon>Eukaryota</taxon>
        <taxon>Sar</taxon>
        <taxon>Alveolata</taxon>
        <taxon>Ciliophora</taxon>
        <taxon>Intramacronucleata</taxon>
        <taxon>Oligohymenophorea</taxon>
        <taxon>Hymenostomatida</taxon>
        <taxon>Tetrahymenina</taxon>
        <taxon>Tetrahymenidae</taxon>
        <taxon>Tetrahymena</taxon>
    </lineage>
</organism>
<dbReference type="EMBL" id="MK315127">
    <property type="protein sequence ID" value="QDH09126.1"/>
    <property type="molecule type" value="Genomic_DNA"/>
</dbReference>
<sequence>MNDNKIKIFLFVVILFLNCKLCLSQTIKTSFLKIRDDNRIQSFQEIQKNLQLNQYYASLSLRYINVSGDKPTQQLNALYGCMSTPLTSKDNSSYILIVSENRILGKKDLQKIYCVSAIDLQDFPMLKSGMEIIFAIQMNLGTDEGNEKSEIISFRTNQLGKIYSLSLLGNKPSQIQAESSHNLINSKIQIRGFAQIIFTRPSRMILKFKEMNLITEYDLSKLRYELIFAEIKTSQEPTIVKEDSSINLVSSVSLSKADATSYQFDLSFSGSQFRELKDFQIYVYDDVENLIGQSDLITIDPQTQCTNKLQQFSSPSSPLADVSQDLQFQFNIETQLESDYTIFIHYASSMKMQATRNQIFVTMQIPGQSAEQKVLCNTYQIIQTMICQRALLKSQNVAGLVKLVVPFSKLVLPRTEAYRVMVSIQDSENSQTCSTSDPVEFLPAADVVTRIDMVFQQNSITLSINLEYPLNSEQTLTITMPQCLKLNPNPIITNQVNMSFNTLVTRLSLNSFQISNAVPKDLFAIPINTQISITITQFEIVQEYLANQNNWSIQSVYQGSILFESKPQQLKFEAQPLKIKKFEYVRGKDGSEGVTNIEFLIDSLYILNLDNYPKPAQSRSIISISLPPIYSYIQNNSQVKILYEGAFVDICEDQNEFSIKVKDDLNPSSLPKQQRVFIEISCKLSGKFYKNMNKSYIVSIKGMLLPRSLQISDRIIIELSEQDLGTQNIISLFQTSESSAFTQEQKDLWKFIPSNENVKFEEAKLIYPMKNPSDLTCLGGDNIIQTLFQLQTAAKILDGDVLRFTLNKESFQLLAKSNAIVQGNNQFYPNTIKIECRGHSISSQIDLKSVLTNCSFTETSNSYIFEALINPSQLSSSQPQWDQTNIILICENIMVLPYFSFSTPPFGKYELLDSSKLVVYTSNQVGLEQFLQVNQTWVKLCSMELVDIQLDKEKELSSTSSNNGASSEQLKIKELKLRFEMRVGIPEELRIEIKLDERMKMKRNNGQIGCYLDILPTLATDTNIACSLIITDKGINLLNFNSFRQSISLYSSQNYPLIFVIKMHEILVDPISSVDSPIVFKIDYRFYKVSRENQALTGSSTYKHELACAQKECSKCQNVETNCHLCSEGYFLDLETRKCTKQCKETASTDIISRSCLTCKTQPNICTQCKIDNLTICTKCADKYILSASGYCYLPLAPTPPTPTDPTPPKDDTKPSPNSLQTSQTIEQQSVFEKILGICREYLLSSVLVGASILTYFVKIALDLFQRKSKKDGQQQQRIVWVSGLLFLANIIDLTETPYIITSGFNTSNEFQTAETFLQVEKSSSLIYLGMNLCVYVYCLIILLKVMVLDDSSTSVFYLFQQNDPSSQLLSPESNRNNTNNNINANTNEINIERNKESYTELSPVKAGINLFVRCLVAALGKCFCILYLNIGRKSNGWLNCDIYHQYGLFKVISKVLSLHAILHILGSIWFAVIVTNLEYITFSLCIDLIVFKFSMALICFANYTKVQSLLKQQ</sequence>
<keyword evidence="2" id="KW-0812">Transmembrane</keyword>
<protein>
    <submittedName>
        <fullName evidence="4">MTBp</fullName>
    </submittedName>
</protein>
<proteinExistence type="predicted"/>
<feature type="region of interest" description="Disordered" evidence="1">
    <location>
        <begin position="1202"/>
        <end position="1224"/>
    </location>
</feature>
<dbReference type="SUPFAM" id="SSF57184">
    <property type="entry name" value="Growth factor receptor domain"/>
    <property type="match status" value="1"/>
</dbReference>
<feature type="signal peptide" evidence="3">
    <location>
        <begin position="1"/>
        <end position="24"/>
    </location>
</feature>
<evidence type="ECO:0000313" key="4">
    <source>
        <dbReference type="EMBL" id="QDH09126.1"/>
    </source>
</evidence>
<evidence type="ECO:0000256" key="2">
    <source>
        <dbReference type="SAM" id="Phobius"/>
    </source>
</evidence>
<feature type="chain" id="PRO_5021843428" evidence="3">
    <location>
        <begin position="25"/>
        <end position="1514"/>
    </location>
</feature>
<dbReference type="InterPro" id="IPR009030">
    <property type="entry name" value="Growth_fac_rcpt_cys_sf"/>
</dbReference>